<organism evidence="1 2">
    <name type="scientific">Pleurodeles waltl</name>
    <name type="common">Iberian ribbed newt</name>
    <dbReference type="NCBI Taxonomy" id="8319"/>
    <lineage>
        <taxon>Eukaryota</taxon>
        <taxon>Metazoa</taxon>
        <taxon>Chordata</taxon>
        <taxon>Craniata</taxon>
        <taxon>Vertebrata</taxon>
        <taxon>Euteleostomi</taxon>
        <taxon>Amphibia</taxon>
        <taxon>Batrachia</taxon>
        <taxon>Caudata</taxon>
        <taxon>Salamandroidea</taxon>
        <taxon>Salamandridae</taxon>
        <taxon>Pleurodelinae</taxon>
        <taxon>Pleurodeles</taxon>
    </lineage>
</organism>
<reference evidence="1" key="1">
    <citation type="journal article" date="2022" name="bioRxiv">
        <title>Sequencing and chromosome-scale assembly of the giantPleurodeles waltlgenome.</title>
        <authorList>
            <person name="Brown T."/>
            <person name="Elewa A."/>
            <person name="Iarovenko S."/>
            <person name="Subramanian E."/>
            <person name="Araus A.J."/>
            <person name="Petzold A."/>
            <person name="Susuki M."/>
            <person name="Suzuki K.-i.T."/>
            <person name="Hayashi T."/>
            <person name="Toyoda A."/>
            <person name="Oliveira C."/>
            <person name="Osipova E."/>
            <person name="Leigh N.D."/>
            <person name="Simon A."/>
            <person name="Yun M.H."/>
        </authorList>
    </citation>
    <scope>NUCLEOTIDE SEQUENCE</scope>
    <source>
        <strain evidence="1">20211129_DDA</strain>
        <tissue evidence="1">Liver</tissue>
    </source>
</reference>
<proteinExistence type="predicted"/>
<gene>
    <name evidence="1" type="ORF">NDU88_004777</name>
</gene>
<dbReference type="AlphaFoldDB" id="A0AAV7RM90"/>
<dbReference type="Proteomes" id="UP001066276">
    <property type="component" value="Chromosome 5"/>
</dbReference>
<name>A0AAV7RM90_PLEWA</name>
<evidence type="ECO:0000313" key="2">
    <source>
        <dbReference type="Proteomes" id="UP001066276"/>
    </source>
</evidence>
<comment type="caution">
    <text evidence="1">The sequence shown here is derived from an EMBL/GenBank/DDBJ whole genome shotgun (WGS) entry which is preliminary data.</text>
</comment>
<dbReference type="EMBL" id="JANPWB010000009">
    <property type="protein sequence ID" value="KAJ1151998.1"/>
    <property type="molecule type" value="Genomic_DNA"/>
</dbReference>
<accession>A0AAV7RM90</accession>
<protein>
    <submittedName>
        <fullName evidence="1">Uncharacterized protein</fullName>
    </submittedName>
</protein>
<evidence type="ECO:0000313" key="1">
    <source>
        <dbReference type="EMBL" id="KAJ1151998.1"/>
    </source>
</evidence>
<keyword evidence="2" id="KW-1185">Reference proteome</keyword>
<sequence>MLSCRSIDIHVLTLERREIRETYSCHVQEAGSGAQLGARMLLEMLLETLEHRSVAGDAVAEAGAESGFLKMQGAPKR</sequence>